<dbReference type="Gene3D" id="3.40.50.300">
    <property type="entry name" value="P-loop containing nucleotide triphosphate hydrolases"/>
    <property type="match status" value="2"/>
</dbReference>
<feature type="transmembrane region" description="Helical" evidence="9">
    <location>
        <begin position="598"/>
        <end position="619"/>
    </location>
</feature>
<dbReference type="InterPro" id="IPR003439">
    <property type="entry name" value="ABC_transporter-like_ATP-bd"/>
</dbReference>
<keyword evidence="7" id="KW-1278">Translocase</keyword>
<dbReference type="InterPro" id="IPR009825">
    <property type="entry name" value="ECF_substrate-spec-like"/>
</dbReference>
<dbReference type="PROSITE" id="PS00211">
    <property type="entry name" value="ABC_TRANSPORTER_1"/>
    <property type="match status" value="2"/>
</dbReference>
<evidence type="ECO:0000256" key="8">
    <source>
        <dbReference type="ARBA" id="ARBA00023136"/>
    </source>
</evidence>
<dbReference type="SMART" id="SM00382">
    <property type="entry name" value="AAA"/>
    <property type="match status" value="2"/>
</dbReference>
<evidence type="ECO:0000313" key="11">
    <source>
        <dbReference type="EMBL" id="ATW27564.1"/>
    </source>
</evidence>
<evidence type="ECO:0000256" key="7">
    <source>
        <dbReference type="ARBA" id="ARBA00022967"/>
    </source>
</evidence>
<dbReference type="OrthoDB" id="501320at2"/>
<sequence>MGGQEVETFTIRHLTFSYPEQTRDALYDVTLSIGQGQFVTLCGPSGCGKTTLLRQLKTVLAPHGRREGEILFEGTALEEIDQRTQASRVGFVMQSPDNQIVTDKVWHELAFGLESLGCDTPTIRLRVAEMASFFGIQTWFYKNVTELSGGQKQLLNLAAVMAMQPAVLILDEPTSQLDPIAAGDFLAAVSKVNRELGITVIMTEHRLEQALPLSDRVVVLDGGRILADGAPKEAATLLKERHHGMFLAMPAPMRIYAGVENNLACPVTVREGRAWLNKLAETREIHPIDTVQKEPASEGLTPALELSEVWFRYEKNAPDVVKGLSMQAYPGELYAIVGGNGTGKTTALSLVSGVNRPHRGKVFLQGRELSRISDGEKFNGLLGVLPQNPQALFVKKTVEMDLYEMFSGRRISKDEQGKRVAEVSRLCQLDDLLKMHPYDLSGGEQQRAALAKVLLLEPQILLLDEPTKGMDGYFKQKFAGILKNLQGRGVAIVMVSHDTEFCAEYADRCAMFFDGNIVTAGAPRAFFSGNSFYTTSANRMARHLVPGAVTVADVITACAGRTEKPQVEELKEPMWQQKKEPPVQEKTVEAPAPAKHPLWRKLLALATLIALAATAVYTVKQSVALLKSMVDVDVLASLPAPADSGANIWRYALLLLLLAAEVVLLFTMLSARKRSPYHEPVEEQVRPENRYLSRRTLAAMAMILVAIPLTVFIGFYYLGDRKYYFISLLIILETMLPFVMVFESRKPQARELIIIAVLCAIGVAGRAAFFMLPQFKPVVAIVIIAGVAFGGEAGFLVGAVTGFASNMFFGQGPWTPWQMFAFGIIGFLAGVLFRKGLLRRGRGALCIFGGFATFLIYGGIMNSAAVFMFQAKPTTEMFYLTYLQGIPFDLVHATATVFFLWLISQPMLEKLDRIKVKYGLIESGEVDTTAGNLSVNS</sequence>
<dbReference type="Gene3D" id="1.10.1760.20">
    <property type="match status" value="1"/>
</dbReference>
<keyword evidence="9" id="KW-1133">Transmembrane helix</keyword>
<proteinExistence type="inferred from homology"/>
<evidence type="ECO:0000256" key="1">
    <source>
        <dbReference type="ARBA" id="ARBA00004202"/>
    </source>
</evidence>
<dbReference type="PROSITE" id="PS50893">
    <property type="entry name" value="ABC_TRANSPORTER_2"/>
    <property type="match status" value="2"/>
</dbReference>
<protein>
    <submittedName>
        <fullName evidence="11">Septum site-determining protein MinC</fullName>
    </submittedName>
</protein>
<feature type="transmembrane region" description="Helical" evidence="9">
    <location>
        <begin position="752"/>
        <end position="772"/>
    </location>
</feature>
<dbReference type="Pfam" id="PF07155">
    <property type="entry name" value="ECF-ribofla_trS"/>
    <property type="match status" value="1"/>
</dbReference>
<evidence type="ECO:0000259" key="10">
    <source>
        <dbReference type="PROSITE" id="PS50893"/>
    </source>
</evidence>
<reference evidence="11 12" key="1">
    <citation type="submission" date="2016-10" db="EMBL/GenBank/DDBJ databases">
        <title>Complete Genome Sequence of Peptococcaceae strain DCMF.</title>
        <authorList>
            <person name="Edwards R.J."/>
            <person name="Holland S.I."/>
            <person name="Deshpande N.P."/>
            <person name="Wong Y.K."/>
            <person name="Ertan H."/>
            <person name="Manefield M."/>
            <person name="Russell T.L."/>
            <person name="Lee M.J."/>
        </authorList>
    </citation>
    <scope>NUCLEOTIDE SEQUENCE [LARGE SCALE GENOMIC DNA]</scope>
    <source>
        <strain evidence="11 12">DCMF</strain>
    </source>
</reference>
<gene>
    <name evidence="11" type="ORF">DCMF_24920</name>
</gene>
<dbReference type="Proteomes" id="UP000323521">
    <property type="component" value="Chromosome"/>
</dbReference>
<keyword evidence="5" id="KW-0547">Nucleotide-binding</keyword>
<dbReference type="InterPro" id="IPR050095">
    <property type="entry name" value="ECF_ABC_transporter_ATP-bd"/>
</dbReference>
<keyword evidence="12" id="KW-1185">Reference proteome</keyword>
<feature type="transmembrane region" description="Helical" evidence="9">
    <location>
        <begin position="651"/>
        <end position="671"/>
    </location>
</feature>
<feature type="domain" description="ABC transporter" evidence="10">
    <location>
        <begin position="304"/>
        <end position="539"/>
    </location>
</feature>
<dbReference type="InterPro" id="IPR003593">
    <property type="entry name" value="AAA+_ATPase"/>
</dbReference>
<dbReference type="PANTHER" id="PTHR43553:SF27">
    <property type="entry name" value="ENERGY-COUPLING FACTOR TRANSPORTER ATP-BINDING PROTEIN ECFA2"/>
    <property type="match status" value="1"/>
</dbReference>
<feature type="transmembrane region" description="Helical" evidence="9">
    <location>
        <begin position="816"/>
        <end position="833"/>
    </location>
</feature>
<dbReference type="CDD" id="cd03225">
    <property type="entry name" value="ABC_cobalt_CbiO_domain1"/>
    <property type="match status" value="2"/>
</dbReference>
<dbReference type="GO" id="GO:0042626">
    <property type="term" value="F:ATPase-coupled transmembrane transporter activity"/>
    <property type="evidence" value="ECO:0007669"/>
    <property type="project" value="TreeGrafter"/>
</dbReference>
<evidence type="ECO:0000256" key="5">
    <source>
        <dbReference type="ARBA" id="ARBA00022741"/>
    </source>
</evidence>
<feature type="transmembrane region" description="Helical" evidence="9">
    <location>
        <begin position="779"/>
        <end position="804"/>
    </location>
</feature>
<dbReference type="PANTHER" id="PTHR43553">
    <property type="entry name" value="HEAVY METAL TRANSPORTER"/>
    <property type="match status" value="1"/>
</dbReference>
<dbReference type="GO" id="GO:0016887">
    <property type="term" value="F:ATP hydrolysis activity"/>
    <property type="evidence" value="ECO:0007669"/>
    <property type="project" value="InterPro"/>
</dbReference>
<evidence type="ECO:0000256" key="3">
    <source>
        <dbReference type="ARBA" id="ARBA00022448"/>
    </source>
</evidence>
<feature type="transmembrane region" description="Helical" evidence="9">
    <location>
        <begin position="697"/>
        <end position="718"/>
    </location>
</feature>
<feature type="transmembrane region" description="Helical" evidence="9">
    <location>
        <begin position="723"/>
        <end position="740"/>
    </location>
</feature>
<dbReference type="RefSeq" id="WP_148136934.1">
    <property type="nucleotide sequence ID" value="NZ_CP017634.1"/>
</dbReference>
<dbReference type="InterPro" id="IPR017871">
    <property type="entry name" value="ABC_transporter-like_CS"/>
</dbReference>
<feature type="transmembrane region" description="Helical" evidence="9">
    <location>
        <begin position="845"/>
        <end position="869"/>
    </location>
</feature>
<comment type="similarity">
    <text evidence="2">Belongs to the ABC transporter superfamily.</text>
</comment>
<evidence type="ECO:0000256" key="9">
    <source>
        <dbReference type="SAM" id="Phobius"/>
    </source>
</evidence>
<keyword evidence="6" id="KW-0067">ATP-binding</keyword>
<organism evidence="11 12">
    <name type="scientific">Formimonas warabiya</name>
    <dbReference type="NCBI Taxonomy" id="1761012"/>
    <lineage>
        <taxon>Bacteria</taxon>
        <taxon>Bacillati</taxon>
        <taxon>Bacillota</taxon>
        <taxon>Clostridia</taxon>
        <taxon>Eubacteriales</taxon>
        <taxon>Peptococcaceae</taxon>
        <taxon>Candidatus Formimonas</taxon>
    </lineage>
</organism>
<evidence type="ECO:0000313" key="12">
    <source>
        <dbReference type="Proteomes" id="UP000323521"/>
    </source>
</evidence>
<keyword evidence="3" id="KW-0813">Transport</keyword>
<dbReference type="GO" id="GO:0043190">
    <property type="term" value="C:ATP-binding cassette (ABC) transporter complex"/>
    <property type="evidence" value="ECO:0007669"/>
    <property type="project" value="TreeGrafter"/>
</dbReference>
<dbReference type="KEGG" id="fwa:DCMF_24920"/>
<dbReference type="AlphaFoldDB" id="A0A3G1KYJ9"/>
<evidence type="ECO:0000256" key="4">
    <source>
        <dbReference type="ARBA" id="ARBA00022475"/>
    </source>
</evidence>
<name>A0A3G1KYJ9_FORW1</name>
<dbReference type="GO" id="GO:0005524">
    <property type="term" value="F:ATP binding"/>
    <property type="evidence" value="ECO:0007669"/>
    <property type="project" value="UniProtKB-KW"/>
</dbReference>
<dbReference type="EMBL" id="CP017634">
    <property type="protein sequence ID" value="ATW27564.1"/>
    <property type="molecule type" value="Genomic_DNA"/>
</dbReference>
<dbReference type="SUPFAM" id="SSF52540">
    <property type="entry name" value="P-loop containing nucleoside triphosphate hydrolases"/>
    <property type="match status" value="2"/>
</dbReference>
<dbReference type="InterPro" id="IPR027417">
    <property type="entry name" value="P-loop_NTPase"/>
</dbReference>
<dbReference type="Pfam" id="PF00005">
    <property type="entry name" value="ABC_tran"/>
    <property type="match status" value="2"/>
</dbReference>
<evidence type="ECO:0000256" key="2">
    <source>
        <dbReference type="ARBA" id="ARBA00005417"/>
    </source>
</evidence>
<feature type="domain" description="ABC transporter" evidence="10">
    <location>
        <begin position="9"/>
        <end position="247"/>
    </location>
</feature>
<dbReference type="InterPro" id="IPR015856">
    <property type="entry name" value="ABC_transpr_CbiO/EcfA_su"/>
</dbReference>
<accession>A0A3G1KYJ9</accession>
<keyword evidence="8 9" id="KW-0472">Membrane</keyword>
<feature type="transmembrane region" description="Helical" evidence="9">
    <location>
        <begin position="881"/>
        <end position="903"/>
    </location>
</feature>
<keyword evidence="9" id="KW-0812">Transmembrane</keyword>
<keyword evidence="4" id="KW-1003">Cell membrane</keyword>
<comment type="subcellular location">
    <subcellularLocation>
        <location evidence="1">Cell membrane</location>
        <topology evidence="1">Peripheral membrane protein</topology>
    </subcellularLocation>
</comment>
<evidence type="ECO:0000256" key="6">
    <source>
        <dbReference type="ARBA" id="ARBA00022840"/>
    </source>
</evidence>